<dbReference type="GO" id="GO:0005829">
    <property type="term" value="C:cytosol"/>
    <property type="evidence" value="ECO:0007669"/>
    <property type="project" value="TreeGrafter"/>
</dbReference>
<dbReference type="PANTHER" id="PTHR14445:SF36">
    <property type="entry name" value="FI03272P-RELATED"/>
    <property type="match status" value="1"/>
</dbReference>
<dbReference type="Pfam" id="PF02213">
    <property type="entry name" value="GYF"/>
    <property type="match status" value="1"/>
</dbReference>
<feature type="compositionally biased region" description="Polar residues" evidence="1">
    <location>
        <begin position="452"/>
        <end position="483"/>
    </location>
</feature>
<dbReference type="Proteomes" id="UP000271974">
    <property type="component" value="Unassembled WGS sequence"/>
</dbReference>
<dbReference type="AlphaFoldDB" id="A0A433TQ66"/>
<feature type="non-terminal residue" evidence="3">
    <location>
        <position position="796"/>
    </location>
</feature>
<protein>
    <recommendedName>
        <fullName evidence="2">GYF domain-containing protein</fullName>
    </recommendedName>
</protein>
<gene>
    <name evidence="3" type="ORF">EGW08_008494</name>
</gene>
<feature type="domain" description="GYF" evidence="2">
    <location>
        <begin position="560"/>
        <end position="608"/>
    </location>
</feature>
<name>A0A433TQ66_ELYCH</name>
<accession>A0A433TQ66</accession>
<feature type="region of interest" description="Disordered" evidence="1">
    <location>
        <begin position="135"/>
        <end position="483"/>
    </location>
</feature>
<dbReference type="CDD" id="cd00072">
    <property type="entry name" value="GYF"/>
    <property type="match status" value="1"/>
</dbReference>
<dbReference type="EMBL" id="RQTK01000232">
    <property type="protein sequence ID" value="RUS83743.1"/>
    <property type="molecule type" value="Genomic_DNA"/>
</dbReference>
<dbReference type="Gene3D" id="3.30.1490.40">
    <property type="match status" value="1"/>
</dbReference>
<evidence type="ECO:0000313" key="4">
    <source>
        <dbReference type="Proteomes" id="UP000271974"/>
    </source>
</evidence>
<dbReference type="PANTHER" id="PTHR14445">
    <property type="entry name" value="GRB10 INTERACTING GYF PROTEIN"/>
    <property type="match status" value="1"/>
</dbReference>
<dbReference type="STRING" id="188477.A0A433TQ66"/>
<dbReference type="SUPFAM" id="SSF55277">
    <property type="entry name" value="GYF domain"/>
    <property type="match status" value="1"/>
</dbReference>
<sequence>VNCRVGKVAQVFSILKLVYNSTELIGSAFHLRIKMALKFGPQWLRDLSDGGAGTSQPHSPTVGTKFKLADYRYGREEMLSMWNINSPPPDQVRKHLPIFSKDIQKPITMMPLTEDEQRLISQGFNSTGVLRAAGRGSAPTLRVTRGGGTVDRGRGRGRGRGEGYAPRTENGDIGYHRSSQDGWEQVGRKLERSYSRGYEEGSSGNTKREYSRSASDNNWRDKKQEEDEEEESHWRNTRDPNSRWGSQPRRDWREPRDLGGFEGERRLPPPRHGYDRDNRGPRRISESHDHDGEVPEWVEDDVGDDPGTFDSSGAFVSTKDGRRHLESKNESGSEDSDRRKRAPGSLPHLSRGSHEGPELSISNNSGDKGHTGRKYIPPNARNGGSHGAGGDDASAGQGENGDLRGQEKKTPHADPSVSAADSQGYSSKGEGDSGFAFPHREEEDRDSAPPGQYSQMPLVSPSPNDGGQQKQLAPSHTLPSPVSIANTATTEPELQHLAAQAQAQQDRTFAANSRTPIDPSFAHVEKSLQNLVAQMTLDAEKDRQPRDVSREALPLTHEHANKWFYKDPQGEIQGPFTNDEMAQWFSAGYFTMSLVVKRGCDDSFKQLGELIKRYGRVPFLPGTPLPPLISTSVPLPEDKLQSAGLASSSAAVSSSLAQAVPSMVNLAGLPSMPALGNPVQESLLQQMMLLQQEYLKQTFLMRQMQMQTLQQLQQEQENFQALPVEQQQQLSMQVMMQANPLLLQQMQHIQQQQLIIQQQLQQQQQQQQHSTHSTGLLPGEDRISKSFPAPQPASSA</sequence>
<evidence type="ECO:0000259" key="2">
    <source>
        <dbReference type="PROSITE" id="PS50829"/>
    </source>
</evidence>
<feature type="compositionally biased region" description="Basic and acidic residues" evidence="1">
    <location>
        <begin position="319"/>
        <end position="338"/>
    </location>
</feature>
<feature type="compositionally biased region" description="Basic and acidic residues" evidence="1">
    <location>
        <begin position="248"/>
        <end position="293"/>
    </location>
</feature>
<dbReference type="InterPro" id="IPR003169">
    <property type="entry name" value="GYF"/>
</dbReference>
<feature type="compositionally biased region" description="Basic and acidic residues" evidence="1">
    <location>
        <begin position="186"/>
        <end position="199"/>
    </location>
</feature>
<feature type="non-terminal residue" evidence="3">
    <location>
        <position position="1"/>
    </location>
</feature>
<dbReference type="SMART" id="SM00444">
    <property type="entry name" value="GYF"/>
    <property type="match status" value="1"/>
</dbReference>
<comment type="caution">
    <text evidence="3">The sequence shown here is derived from an EMBL/GenBank/DDBJ whole genome shotgun (WGS) entry which is preliminary data.</text>
</comment>
<organism evidence="3 4">
    <name type="scientific">Elysia chlorotica</name>
    <name type="common">Eastern emerald elysia</name>
    <name type="synonym">Sea slug</name>
    <dbReference type="NCBI Taxonomy" id="188477"/>
    <lineage>
        <taxon>Eukaryota</taxon>
        <taxon>Metazoa</taxon>
        <taxon>Spiralia</taxon>
        <taxon>Lophotrochozoa</taxon>
        <taxon>Mollusca</taxon>
        <taxon>Gastropoda</taxon>
        <taxon>Heterobranchia</taxon>
        <taxon>Euthyneura</taxon>
        <taxon>Panpulmonata</taxon>
        <taxon>Sacoglossa</taxon>
        <taxon>Placobranchoidea</taxon>
        <taxon>Plakobranchidae</taxon>
        <taxon>Elysia</taxon>
    </lineage>
</organism>
<feature type="compositionally biased region" description="Basic and acidic residues" evidence="1">
    <location>
        <begin position="401"/>
        <end position="412"/>
    </location>
</feature>
<keyword evidence="4" id="KW-1185">Reference proteome</keyword>
<dbReference type="OrthoDB" id="48509at2759"/>
<dbReference type="InterPro" id="IPR035445">
    <property type="entry name" value="GYF-like_dom_sf"/>
</dbReference>
<feature type="compositionally biased region" description="Basic and acidic residues" evidence="1">
    <location>
        <begin position="232"/>
        <end position="241"/>
    </location>
</feature>
<dbReference type="InterPro" id="IPR051640">
    <property type="entry name" value="GRB10-interact_GYF"/>
</dbReference>
<proteinExistence type="predicted"/>
<feature type="region of interest" description="Disordered" evidence="1">
    <location>
        <begin position="765"/>
        <end position="796"/>
    </location>
</feature>
<evidence type="ECO:0000256" key="1">
    <source>
        <dbReference type="SAM" id="MobiDB-lite"/>
    </source>
</evidence>
<dbReference type="PROSITE" id="PS50829">
    <property type="entry name" value="GYF"/>
    <property type="match status" value="1"/>
</dbReference>
<reference evidence="3 4" key="1">
    <citation type="submission" date="2019-01" db="EMBL/GenBank/DDBJ databases">
        <title>A draft genome assembly of the solar-powered sea slug Elysia chlorotica.</title>
        <authorList>
            <person name="Cai H."/>
            <person name="Li Q."/>
            <person name="Fang X."/>
            <person name="Li J."/>
            <person name="Curtis N.E."/>
            <person name="Altenburger A."/>
            <person name="Shibata T."/>
            <person name="Feng M."/>
            <person name="Maeda T."/>
            <person name="Schwartz J.A."/>
            <person name="Shigenobu S."/>
            <person name="Lundholm N."/>
            <person name="Nishiyama T."/>
            <person name="Yang H."/>
            <person name="Hasebe M."/>
            <person name="Li S."/>
            <person name="Pierce S.K."/>
            <person name="Wang J."/>
        </authorList>
    </citation>
    <scope>NUCLEOTIDE SEQUENCE [LARGE SCALE GENOMIC DNA]</scope>
    <source>
        <strain evidence="3">EC2010</strain>
        <tissue evidence="3">Whole organism of an adult</tissue>
    </source>
</reference>
<feature type="compositionally biased region" description="Acidic residues" evidence="1">
    <location>
        <begin position="294"/>
        <end position="304"/>
    </location>
</feature>
<evidence type="ECO:0000313" key="3">
    <source>
        <dbReference type="EMBL" id="RUS83743.1"/>
    </source>
</evidence>